<dbReference type="Proteomes" id="UP001500432">
    <property type="component" value="Unassembled WGS sequence"/>
</dbReference>
<proteinExistence type="inferred from homology"/>
<evidence type="ECO:0000313" key="10">
    <source>
        <dbReference type="EMBL" id="GAA2201916.1"/>
    </source>
</evidence>
<gene>
    <name evidence="10" type="ORF">GCM10009849_28230</name>
</gene>
<dbReference type="RefSeq" id="WP_344300395.1">
    <property type="nucleotide sequence ID" value="NZ_BAAAQW010000008.1"/>
</dbReference>
<dbReference type="PANTHER" id="PTHR48023">
    <property type="entry name" value="D-XYLOSE-PROTON SYMPORTER-LIKE 2"/>
    <property type="match status" value="1"/>
</dbReference>
<feature type="transmembrane region" description="Helical" evidence="8">
    <location>
        <begin position="28"/>
        <end position="49"/>
    </location>
</feature>
<dbReference type="InterPro" id="IPR005828">
    <property type="entry name" value="MFS_sugar_transport-like"/>
</dbReference>
<reference evidence="10 11" key="1">
    <citation type="journal article" date="2019" name="Int. J. Syst. Evol. Microbiol.">
        <title>The Global Catalogue of Microorganisms (GCM) 10K type strain sequencing project: providing services to taxonomists for standard genome sequencing and annotation.</title>
        <authorList>
            <consortium name="The Broad Institute Genomics Platform"/>
            <consortium name="The Broad Institute Genome Sequencing Center for Infectious Disease"/>
            <person name="Wu L."/>
            <person name="Ma J."/>
        </authorList>
    </citation>
    <scope>NUCLEOTIDE SEQUENCE [LARGE SCALE GENOMIC DNA]</scope>
    <source>
        <strain evidence="10 11">JCM 16034</strain>
    </source>
</reference>
<organism evidence="10 11">
    <name type="scientific">Sinomonas flava</name>
    <dbReference type="NCBI Taxonomy" id="496857"/>
    <lineage>
        <taxon>Bacteria</taxon>
        <taxon>Bacillati</taxon>
        <taxon>Actinomycetota</taxon>
        <taxon>Actinomycetes</taxon>
        <taxon>Micrococcales</taxon>
        <taxon>Micrococcaceae</taxon>
        <taxon>Sinomonas</taxon>
    </lineage>
</organism>
<evidence type="ECO:0000256" key="5">
    <source>
        <dbReference type="ARBA" id="ARBA00022989"/>
    </source>
</evidence>
<feature type="transmembrane region" description="Helical" evidence="8">
    <location>
        <begin position="69"/>
        <end position="86"/>
    </location>
</feature>
<dbReference type="InterPro" id="IPR003663">
    <property type="entry name" value="Sugar/inositol_transpt"/>
</dbReference>
<dbReference type="PRINTS" id="PR00171">
    <property type="entry name" value="SUGRTRNSPORT"/>
</dbReference>
<feature type="domain" description="Major facilitator superfamily (MFS) profile" evidence="9">
    <location>
        <begin position="31"/>
        <end position="460"/>
    </location>
</feature>
<keyword evidence="3 7" id="KW-0813">Transport</keyword>
<comment type="caution">
    <text evidence="10">The sequence shown here is derived from an EMBL/GenBank/DDBJ whole genome shotgun (WGS) entry which is preliminary data.</text>
</comment>
<dbReference type="PANTHER" id="PTHR48023:SF4">
    <property type="entry name" value="D-XYLOSE-PROTON SYMPORTER-LIKE 2"/>
    <property type="match status" value="1"/>
</dbReference>
<dbReference type="PROSITE" id="PS00217">
    <property type="entry name" value="SUGAR_TRANSPORT_2"/>
    <property type="match status" value="1"/>
</dbReference>
<evidence type="ECO:0000256" key="3">
    <source>
        <dbReference type="ARBA" id="ARBA00022448"/>
    </source>
</evidence>
<feature type="transmembrane region" description="Helical" evidence="8">
    <location>
        <begin position="431"/>
        <end position="453"/>
    </location>
</feature>
<feature type="transmembrane region" description="Helical" evidence="8">
    <location>
        <begin position="369"/>
        <end position="393"/>
    </location>
</feature>
<sequence length="482" mass="50640">MATSQRIAPAEAPGTLPALTAGPHSKRLGVVAMVATFGGLLFGYDTGVINGALRPMTEELGLTPLTEGIVTSSLLFGAAAGAMAGGRLSDAWGRRKTILLLAVMFLTGALACVFAPNFGVMVLGRVVLGLAVGGASTVVPVFLAELAPYEIRGSLAGRNELMIVIGQLAAFAVNAVIGNLWGEYGGVWRVMLAVAALPAVALFVGMLRMPESPRWLLSKGRAADALEVLMTVRSPERAVAEMADVKHLADEEKVSRSSGWGALKNKWILRIVLVGIGLGVAQQLTGINSIMYYGQSVLVEAGFSSSAALIANIAPGVIAVVGGVIALRNMQTMNRRTTLLIGFALTTVCHFLIGAASILLPVGNGARPFVILFLVVAFVGSMQTFLNIAVWVMLSEIFPLHIRGFAIGVSVFCLWIANAFLGLFFPSLVAAVGITGTFFLFGIVGLAALVFIYTQVPETRGRTLEALEEDVTTGAIYLVHKK</sequence>
<dbReference type="InterPro" id="IPR050820">
    <property type="entry name" value="MFS_Sugar_Transporter"/>
</dbReference>
<dbReference type="InterPro" id="IPR020846">
    <property type="entry name" value="MFS_dom"/>
</dbReference>
<evidence type="ECO:0000256" key="6">
    <source>
        <dbReference type="ARBA" id="ARBA00023136"/>
    </source>
</evidence>
<evidence type="ECO:0000259" key="9">
    <source>
        <dbReference type="PROSITE" id="PS50850"/>
    </source>
</evidence>
<keyword evidence="5 8" id="KW-1133">Transmembrane helix</keyword>
<protein>
    <submittedName>
        <fullName evidence="10">Sugar porter family MFS transporter</fullName>
    </submittedName>
</protein>
<feature type="transmembrane region" description="Helical" evidence="8">
    <location>
        <begin position="98"/>
        <end position="120"/>
    </location>
</feature>
<feature type="transmembrane region" description="Helical" evidence="8">
    <location>
        <begin position="307"/>
        <end position="327"/>
    </location>
</feature>
<evidence type="ECO:0000256" key="2">
    <source>
        <dbReference type="ARBA" id="ARBA00010992"/>
    </source>
</evidence>
<evidence type="ECO:0000256" key="7">
    <source>
        <dbReference type="RuleBase" id="RU003346"/>
    </source>
</evidence>
<comment type="subcellular location">
    <subcellularLocation>
        <location evidence="1">Cell membrane</location>
        <topology evidence="1">Multi-pass membrane protein</topology>
    </subcellularLocation>
</comment>
<feature type="transmembrane region" description="Helical" evidence="8">
    <location>
        <begin position="267"/>
        <end position="287"/>
    </location>
</feature>
<dbReference type="InterPro" id="IPR036259">
    <property type="entry name" value="MFS_trans_sf"/>
</dbReference>
<keyword evidence="4 8" id="KW-0812">Transmembrane</keyword>
<keyword evidence="11" id="KW-1185">Reference proteome</keyword>
<evidence type="ECO:0000256" key="1">
    <source>
        <dbReference type="ARBA" id="ARBA00004651"/>
    </source>
</evidence>
<evidence type="ECO:0000256" key="8">
    <source>
        <dbReference type="SAM" id="Phobius"/>
    </source>
</evidence>
<feature type="transmembrane region" description="Helical" evidence="8">
    <location>
        <begin position="187"/>
        <end position="207"/>
    </location>
</feature>
<dbReference type="PROSITE" id="PS50850">
    <property type="entry name" value="MFS"/>
    <property type="match status" value="1"/>
</dbReference>
<dbReference type="Gene3D" id="1.20.1250.20">
    <property type="entry name" value="MFS general substrate transporter like domains"/>
    <property type="match status" value="1"/>
</dbReference>
<dbReference type="PROSITE" id="PS00216">
    <property type="entry name" value="SUGAR_TRANSPORT_1"/>
    <property type="match status" value="1"/>
</dbReference>
<feature type="transmembrane region" description="Helical" evidence="8">
    <location>
        <begin position="405"/>
        <end position="425"/>
    </location>
</feature>
<dbReference type="InterPro" id="IPR005829">
    <property type="entry name" value="Sugar_transporter_CS"/>
</dbReference>
<dbReference type="NCBIfam" id="TIGR00879">
    <property type="entry name" value="SP"/>
    <property type="match status" value="1"/>
</dbReference>
<dbReference type="SUPFAM" id="SSF103473">
    <property type="entry name" value="MFS general substrate transporter"/>
    <property type="match status" value="1"/>
</dbReference>
<evidence type="ECO:0000313" key="11">
    <source>
        <dbReference type="Proteomes" id="UP001500432"/>
    </source>
</evidence>
<accession>A0ABN3BYW2</accession>
<feature type="transmembrane region" description="Helical" evidence="8">
    <location>
        <begin position="339"/>
        <end position="363"/>
    </location>
</feature>
<name>A0ABN3BYW2_9MICC</name>
<keyword evidence="6 8" id="KW-0472">Membrane</keyword>
<dbReference type="Pfam" id="PF00083">
    <property type="entry name" value="Sugar_tr"/>
    <property type="match status" value="1"/>
</dbReference>
<evidence type="ECO:0000256" key="4">
    <source>
        <dbReference type="ARBA" id="ARBA00022692"/>
    </source>
</evidence>
<dbReference type="EMBL" id="BAAAQW010000008">
    <property type="protein sequence ID" value="GAA2201916.1"/>
    <property type="molecule type" value="Genomic_DNA"/>
</dbReference>
<feature type="transmembrane region" description="Helical" evidence="8">
    <location>
        <begin position="161"/>
        <end position="181"/>
    </location>
</feature>
<feature type="transmembrane region" description="Helical" evidence="8">
    <location>
        <begin position="126"/>
        <end position="149"/>
    </location>
</feature>
<comment type="similarity">
    <text evidence="2 7">Belongs to the major facilitator superfamily. Sugar transporter (TC 2.A.1.1) family.</text>
</comment>